<feature type="transmembrane region" description="Helical" evidence="6">
    <location>
        <begin position="68"/>
        <end position="88"/>
    </location>
</feature>
<evidence type="ECO:0000256" key="4">
    <source>
        <dbReference type="ARBA" id="ARBA00022989"/>
    </source>
</evidence>
<dbReference type="Gene3D" id="1.20.1250.20">
    <property type="entry name" value="MFS general substrate transporter like domains"/>
    <property type="match status" value="1"/>
</dbReference>
<evidence type="ECO:0000256" key="1">
    <source>
        <dbReference type="ARBA" id="ARBA00004651"/>
    </source>
</evidence>
<evidence type="ECO:0000313" key="8">
    <source>
        <dbReference type="Proteomes" id="UP001203004"/>
    </source>
</evidence>
<feature type="transmembrane region" description="Helical" evidence="6">
    <location>
        <begin position="94"/>
        <end position="117"/>
    </location>
</feature>
<keyword evidence="8" id="KW-1185">Reference proteome</keyword>
<dbReference type="Pfam" id="PF07690">
    <property type="entry name" value="MFS_1"/>
    <property type="match status" value="1"/>
</dbReference>
<dbReference type="Proteomes" id="UP001203004">
    <property type="component" value="Unassembled WGS sequence"/>
</dbReference>
<keyword evidence="3 6" id="KW-0812">Transmembrane</keyword>
<dbReference type="SUPFAM" id="SSF103473">
    <property type="entry name" value="MFS general substrate transporter"/>
    <property type="match status" value="1"/>
</dbReference>
<dbReference type="PANTHER" id="PTHR23513">
    <property type="entry name" value="INTEGRAL MEMBRANE EFFLUX PROTEIN-RELATED"/>
    <property type="match status" value="1"/>
</dbReference>
<keyword evidence="5 6" id="KW-0472">Membrane</keyword>
<evidence type="ECO:0000313" key="7">
    <source>
        <dbReference type="EMBL" id="MCL1631507.1"/>
    </source>
</evidence>
<dbReference type="InterPro" id="IPR011701">
    <property type="entry name" value="MFS"/>
</dbReference>
<dbReference type="InterPro" id="IPR036259">
    <property type="entry name" value="MFS_trans_sf"/>
</dbReference>
<name>A0ABT0M9F7_9BACL</name>
<feature type="transmembrane region" description="Helical" evidence="6">
    <location>
        <begin position="38"/>
        <end position="56"/>
    </location>
</feature>
<evidence type="ECO:0000256" key="6">
    <source>
        <dbReference type="SAM" id="Phobius"/>
    </source>
</evidence>
<organism evidence="7 8">
    <name type="scientific">Sporolactobacillus mangiferae</name>
    <dbReference type="NCBI Taxonomy" id="2940498"/>
    <lineage>
        <taxon>Bacteria</taxon>
        <taxon>Bacillati</taxon>
        <taxon>Bacillota</taxon>
        <taxon>Bacilli</taxon>
        <taxon>Bacillales</taxon>
        <taxon>Sporolactobacillaceae</taxon>
        <taxon>Sporolactobacillus</taxon>
    </lineage>
</organism>
<comment type="subcellular location">
    <subcellularLocation>
        <location evidence="1">Cell membrane</location>
        <topology evidence="1">Multi-pass membrane protein</topology>
    </subcellularLocation>
</comment>
<comment type="caution">
    <text evidence="7">The sequence shown here is derived from an EMBL/GenBank/DDBJ whole genome shotgun (WGS) entry which is preliminary data.</text>
</comment>
<feature type="transmembrane region" description="Helical" evidence="6">
    <location>
        <begin position="12"/>
        <end position="32"/>
    </location>
</feature>
<evidence type="ECO:0000256" key="5">
    <source>
        <dbReference type="ARBA" id="ARBA00023136"/>
    </source>
</evidence>
<feature type="transmembrane region" description="Helical" evidence="6">
    <location>
        <begin position="129"/>
        <end position="147"/>
    </location>
</feature>
<proteinExistence type="predicted"/>
<evidence type="ECO:0000256" key="2">
    <source>
        <dbReference type="ARBA" id="ARBA00022475"/>
    </source>
</evidence>
<keyword evidence="4 6" id="KW-1133">Transmembrane helix</keyword>
<evidence type="ECO:0008006" key="9">
    <source>
        <dbReference type="Google" id="ProtNLM"/>
    </source>
</evidence>
<feature type="transmembrane region" description="Helical" evidence="6">
    <location>
        <begin position="159"/>
        <end position="181"/>
    </location>
</feature>
<sequence>MSHSFLIKFTIFYIILISLVTGIDNILISIYAVQIFHLGNLGVGFFYGALGIGLVSSYSITRHLKKNFIAGGLSCLILEGIMLILLSFSTHAAVAFIIFVFTALFSGTCNACFNTILMQAVPLETRGTFFGMIQALSNSLIAASMLAAGACVDLVTPRILGRSGGLFFILISIVLVILFGFHKKKMKENKSEDALH</sequence>
<reference evidence="7 8" key="1">
    <citation type="submission" date="2022-05" db="EMBL/GenBank/DDBJ databases">
        <title>Sporolactobacillus sp nov CPB3-1, isolated from tree bark (Mangifera indica L.).</title>
        <authorList>
            <person name="Phuengjayaem S."/>
            <person name="Tanasupawat S."/>
        </authorList>
    </citation>
    <scope>NUCLEOTIDE SEQUENCE [LARGE SCALE GENOMIC DNA]</scope>
    <source>
        <strain evidence="7 8">CPB3-1</strain>
    </source>
</reference>
<dbReference type="EMBL" id="JAMAST010000004">
    <property type="protein sequence ID" value="MCL1631507.1"/>
    <property type="molecule type" value="Genomic_DNA"/>
</dbReference>
<accession>A0ABT0M9F7</accession>
<gene>
    <name evidence="7" type="ORF">M3N64_06030</name>
</gene>
<protein>
    <recommendedName>
        <fullName evidence="9">Major facilitator superfamily (MFS) profile domain-containing protein</fullName>
    </recommendedName>
</protein>
<keyword evidence="2" id="KW-1003">Cell membrane</keyword>
<evidence type="ECO:0000256" key="3">
    <source>
        <dbReference type="ARBA" id="ARBA00022692"/>
    </source>
</evidence>
<dbReference type="PANTHER" id="PTHR23513:SF6">
    <property type="entry name" value="MAJOR FACILITATOR SUPERFAMILY ASSOCIATED DOMAIN-CONTAINING PROTEIN"/>
    <property type="match status" value="1"/>
</dbReference>